<dbReference type="Pfam" id="PF00082">
    <property type="entry name" value="Peptidase_S8"/>
    <property type="match status" value="2"/>
</dbReference>
<evidence type="ECO:0000256" key="2">
    <source>
        <dbReference type="ARBA" id="ARBA00022670"/>
    </source>
</evidence>
<dbReference type="GO" id="GO:0004252">
    <property type="term" value="F:serine-type endopeptidase activity"/>
    <property type="evidence" value="ECO:0007669"/>
    <property type="project" value="InterPro"/>
</dbReference>
<accession>A0A974BN06</accession>
<dbReference type="InterPro" id="IPR034045">
    <property type="entry name" value="Pep_S8_CspA-like"/>
</dbReference>
<feature type="domain" description="Peptidase S8/S53" evidence="6">
    <location>
        <begin position="433"/>
        <end position="513"/>
    </location>
</feature>
<dbReference type="EMBL" id="JACBNQ010000032">
    <property type="protein sequence ID" value="NYB75896.1"/>
    <property type="molecule type" value="Genomic_DNA"/>
</dbReference>
<proteinExistence type="inferred from homology"/>
<dbReference type="AlphaFoldDB" id="A0A974BN06"/>
<dbReference type="Gene3D" id="3.40.50.200">
    <property type="entry name" value="Peptidase S8/S53 domain"/>
    <property type="match status" value="1"/>
</dbReference>
<evidence type="ECO:0000313" key="7">
    <source>
        <dbReference type="EMBL" id="NYB75896.1"/>
    </source>
</evidence>
<dbReference type="InterPro" id="IPR017310">
    <property type="entry name" value="Pept_S8A_subtilisin_clostridia"/>
</dbReference>
<comment type="caution">
    <text evidence="7">The sequence shown here is derived from an EMBL/GenBank/DDBJ whole genome shotgun (WGS) entry which is preliminary data.</text>
</comment>
<dbReference type="GO" id="GO:0006508">
    <property type="term" value="P:proteolysis"/>
    <property type="evidence" value="ECO:0007669"/>
    <property type="project" value="UniProtKB-KW"/>
</dbReference>
<name>A0A974BN06_SEDHY</name>
<organism evidence="7 8">
    <name type="scientific">Sedimentibacter hydroxybenzoicus DSM 7310</name>
    <dbReference type="NCBI Taxonomy" id="1123245"/>
    <lineage>
        <taxon>Bacteria</taxon>
        <taxon>Bacillati</taxon>
        <taxon>Bacillota</taxon>
        <taxon>Tissierellia</taxon>
        <taxon>Sedimentibacter</taxon>
    </lineage>
</organism>
<evidence type="ECO:0000259" key="6">
    <source>
        <dbReference type="Pfam" id="PF00082"/>
    </source>
</evidence>
<dbReference type="Gene3D" id="2.60.120.1290">
    <property type="match status" value="1"/>
</dbReference>
<gene>
    <name evidence="7" type="ORF">HZF24_17235</name>
</gene>
<dbReference type="InterPro" id="IPR022398">
    <property type="entry name" value="Peptidase_S8_His-AS"/>
</dbReference>
<protein>
    <submittedName>
        <fullName evidence="7">S8 family peptidase</fullName>
    </submittedName>
</protein>
<keyword evidence="2" id="KW-0645">Protease</keyword>
<evidence type="ECO:0000256" key="5">
    <source>
        <dbReference type="PROSITE-ProRule" id="PRU01240"/>
    </source>
</evidence>
<reference evidence="7" key="1">
    <citation type="submission" date="2020-07" db="EMBL/GenBank/DDBJ databases">
        <title>Genomic analysis of a strain of Sedimentibacter Hydroxybenzoicus DSM7310.</title>
        <authorList>
            <person name="Ma S."/>
        </authorList>
    </citation>
    <scope>NUCLEOTIDE SEQUENCE</scope>
    <source>
        <strain evidence="7">DSM 7310</strain>
    </source>
</reference>
<dbReference type="PROSITE" id="PS00137">
    <property type="entry name" value="SUBTILASE_HIS"/>
    <property type="match status" value="1"/>
</dbReference>
<evidence type="ECO:0000256" key="3">
    <source>
        <dbReference type="ARBA" id="ARBA00022801"/>
    </source>
</evidence>
<dbReference type="InterPro" id="IPR015500">
    <property type="entry name" value="Peptidase_S8_subtilisin-rel"/>
</dbReference>
<comment type="caution">
    <text evidence="5">Lacks conserved residue(s) required for the propagation of feature annotation.</text>
</comment>
<keyword evidence="8" id="KW-1185">Reference proteome</keyword>
<keyword evidence="3" id="KW-0378">Hydrolase</keyword>
<dbReference type="PANTHER" id="PTHR43806:SF11">
    <property type="entry name" value="CEREVISIN-RELATED"/>
    <property type="match status" value="1"/>
</dbReference>
<evidence type="ECO:0000313" key="8">
    <source>
        <dbReference type="Proteomes" id="UP000611629"/>
    </source>
</evidence>
<dbReference type="CDD" id="cd07478">
    <property type="entry name" value="Peptidases_S8_CspA-like"/>
    <property type="match status" value="1"/>
</dbReference>
<dbReference type="InterPro" id="IPR050131">
    <property type="entry name" value="Peptidase_S8_subtilisin-like"/>
</dbReference>
<evidence type="ECO:0000256" key="4">
    <source>
        <dbReference type="ARBA" id="ARBA00022825"/>
    </source>
</evidence>
<dbReference type="RefSeq" id="WP_179239615.1">
    <property type="nucleotide sequence ID" value="NZ_JACBNQ010000032.1"/>
</dbReference>
<comment type="similarity">
    <text evidence="1 5">Belongs to the peptidase S8 family.</text>
</comment>
<dbReference type="PRINTS" id="PR00723">
    <property type="entry name" value="SUBTILISIN"/>
</dbReference>
<dbReference type="PROSITE" id="PS51892">
    <property type="entry name" value="SUBTILASE"/>
    <property type="match status" value="1"/>
</dbReference>
<dbReference type="InterPro" id="IPR036852">
    <property type="entry name" value="Peptidase_S8/S53_dom_sf"/>
</dbReference>
<evidence type="ECO:0000256" key="1">
    <source>
        <dbReference type="ARBA" id="ARBA00011073"/>
    </source>
</evidence>
<sequence length="565" mass="61865">MDILPKDMTLAEFISLPTTASFQVQDSDRFRQFAEENPYIRIGTVLSGGYVIAYVSEDKLHPILRELGETFINNHPIDYTLLDSETFEEPITTRLQQMPGVDLRGQGVILGFVDTGIDYTSASFRYEDGSSKILSIWDQTGNGTFPEDMQFGAVYTQKEINAALQSESPLEIVPQQDTIGHGTFIASVAGGRENNGHIGSAPDASIIAVKLKPASPYYFRLFPELPDDSIIFTSDNIMMGIEYILDQADTFNRPVAICIALGTNFGGHAGFSMMEEYLTYVCNRRGVAICTAAGNESNAKHHTDGVFTEAGQIQNIGINVGQNVRGFSVQIWNEAWDKISVAVKSPTGQVINRIPFESNIAFRKTLVLEKSLVGIGYFQLRSRLAIVEVEDPTPGIWEIILQGDIVVSGEYHAWLPITGMVSPYVEFIEPKPNYTIVNPATSIGTITCGAYNNRDDSLFIASSWGPTRLPRMSPDFVAPGVNIGGIYPKGPGTSSGTGVAAAITTGAAAIMLQWGIVMNHEPDMSCNRVLSLLIRGCSRSGSREYPNVQWGYGKLDLFESFNKLK</sequence>
<keyword evidence="4" id="KW-0720">Serine protease</keyword>
<dbReference type="PANTHER" id="PTHR43806">
    <property type="entry name" value="PEPTIDASE S8"/>
    <property type="match status" value="1"/>
</dbReference>
<dbReference type="SUPFAM" id="SSF52743">
    <property type="entry name" value="Subtilisin-like"/>
    <property type="match status" value="1"/>
</dbReference>
<dbReference type="PIRSF" id="PIRSF037894">
    <property type="entry name" value="Subtilisin_rel_CspABC"/>
    <property type="match status" value="1"/>
</dbReference>
<dbReference type="InterPro" id="IPR000209">
    <property type="entry name" value="Peptidase_S8/S53_dom"/>
</dbReference>
<dbReference type="Proteomes" id="UP000611629">
    <property type="component" value="Unassembled WGS sequence"/>
</dbReference>
<feature type="domain" description="Peptidase S8/S53" evidence="6">
    <location>
        <begin position="105"/>
        <end position="299"/>
    </location>
</feature>